<dbReference type="PROSITE" id="PS01031">
    <property type="entry name" value="SHSP"/>
    <property type="match status" value="1"/>
</dbReference>
<dbReference type="KEGG" id="dalk:DSCA_26870"/>
<organism evidence="4 5">
    <name type="scientific">Desulfosarcina alkanivorans</name>
    <dbReference type="NCBI Taxonomy" id="571177"/>
    <lineage>
        <taxon>Bacteria</taxon>
        <taxon>Pseudomonadati</taxon>
        <taxon>Thermodesulfobacteriota</taxon>
        <taxon>Desulfobacteria</taxon>
        <taxon>Desulfobacterales</taxon>
        <taxon>Desulfosarcinaceae</taxon>
        <taxon>Desulfosarcina</taxon>
    </lineage>
</organism>
<dbReference type="InterPro" id="IPR008978">
    <property type="entry name" value="HSP20-like_chaperone"/>
</dbReference>
<dbReference type="InterPro" id="IPR031107">
    <property type="entry name" value="Small_HSP"/>
</dbReference>
<evidence type="ECO:0000256" key="2">
    <source>
        <dbReference type="RuleBase" id="RU003616"/>
    </source>
</evidence>
<dbReference type="Gene3D" id="2.60.40.790">
    <property type="match status" value="1"/>
</dbReference>
<dbReference type="Pfam" id="PF00011">
    <property type="entry name" value="HSP20"/>
    <property type="match status" value="1"/>
</dbReference>
<keyword evidence="5" id="KW-1185">Reference proteome</keyword>
<dbReference type="CDD" id="cd06464">
    <property type="entry name" value="ACD_sHsps-like"/>
    <property type="match status" value="1"/>
</dbReference>
<evidence type="ECO:0000313" key="4">
    <source>
        <dbReference type="EMBL" id="BBO68757.1"/>
    </source>
</evidence>
<evidence type="ECO:0000256" key="1">
    <source>
        <dbReference type="PROSITE-ProRule" id="PRU00285"/>
    </source>
</evidence>
<evidence type="ECO:0000259" key="3">
    <source>
        <dbReference type="PROSITE" id="PS01031"/>
    </source>
</evidence>
<gene>
    <name evidence="4" type="primary">hspA-1</name>
    <name evidence="4" type="ORF">DSCA_26870</name>
</gene>
<name>A0A5K7YVR4_9BACT</name>
<dbReference type="EMBL" id="AP021874">
    <property type="protein sequence ID" value="BBO68757.1"/>
    <property type="molecule type" value="Genomic_DNA"/>
</dbReference>
<dbReference type="Proteomes" id="UP000427906">
    <property type="component" value="Chromosome"/>
</dbReference>
<comment type="similarity">
    <text evidence="1 2">Belongs to the small heat shock protein (HSP20) family.</text>
</comment>
<reference evidence="4 5" key="1">
    <citation type="submission" date="2019-11" db="EMBL/GenBank/DDBJ databases">
        <title>Comparative genomics of hydrocarbon-degrading Desulfosarcina strains.</title>
        <authorList>
            <person name="Watanabe M."/>
            <person name="Kojima H."/>
            <person name="Fukui M."/>
        </authorList>
    </citation>
    <scope>NUCLEOTIDE SEQUENCE [LARGE SCALE GENOMIC DNA]</scope>
    <source>
        <strain evidence="4 5">PL12</strain>
    </source>
</reference>
<protein>
    <submittedName>
        <fullName evidence="4">Molecular chaperone</fullName>
    </submittedName>
</protein>
<accession>A0A5K7YVR4</accession>
<proteinExistence type="inferred from homology"/>
<evidence type="ECO:0000313" key="5">
    <source>
        <dbReference type="Proteomes" id="UP000427906"/>
    </source>
</evidence>
<dbReference type="AlphaFoldDB" id="A0A5K7YVR4"/>
<dbReference type="PANTHER" id="PTHR11527">
    <property type="entry name" value="HEAT-SHOCK PROTEIN 20 FAMILY MEMBER"/>
    <property type="match status" value="1"/>
</dbReference>
<dbReference type="RefSeq" id="WP_167527757.1">
    <property type="nucleotide sequence ID" value="NZ_AP021874.1"/>
</dbReference>
<feature type="domain" description="SHSP" evidence="3">
    <location>
        <begin position="37"/>
        <end position="147"/>
    </location>
</feature>
<sequence>MQLVRFNPTRDLFNVRQRMDSVFDDLFNGFFDGSRTDMIRGWNPKVDIFEEDDHIVMKAELPGVEKDKIAIDVNGRVLTVKGERSSDNEVKEERYTLRERFFGRFERSFTLPAETDSEQIKAEYKDGVLKLNIPKPETGKPKRISIQ</sequence>
<dbReference type="SUPFAM" id="SSF49764">
    <property type="entry name" value="HSP20-like chaperones"/>
    <property type="match status" value="1"/>
</dbReference>
<dbReference type="InterPro" id="IPR002068">
    <property type="entry name" value="A-crystallin/Hsp20_dom"/>
</dbReference>